<accession>W9C854</accession>
<feature type="compositionally biased region" description="Polar residues" evidence="2">
    <location>
        <begin position="425"/>
        <end position="437"/>
    </location>
</feature>
<gene>
    <name evidence="3" type="ORF">SBOR_6690</name>
</gene>
<dbReference type="STRING" id="1432307.W9C854"/>
<feature type="compositionally biased region" description="Basic and acidic residues" evidence="2">
    <location>
        <begin position="339"/>
        <end position="353"/>
    </location>
</feature>
<dbReference type="SMART" id="SM01388">
    <property type="entry name" value="Mob1_phocein"/>
    <property type="match status" value="1"/>
</dbReference>
<evidence type="ECO:0000256" key="2">
    <source>
        <dbReference type="SAM" id="MobiDB-lite"/>
    </source>
</evidence>
<feature type="compositionally biased region" description="Basic residues" evidence="2">
    <location>
        <begin position="516"/>
        <end position="529"/>
    </location>
</feature>
<dbReference type="InterPro" id="IPR036703">
    <property type="entry name" value="MOB_kinase_act_sf"/>
</dbReference>
<feature type="compositionally biased region" description="Pro residues" evidence="2">
    <location>
        <begin position="1"/>
        <end position="18"/>
    </location>
</feature>
<dbReference type="SUPFAM" id="SSF101152">
    <property type="entry name" value="Mob1/phocein"/>
    <property type="match status" value="1"/>
</dbReference>
<feature type="binding site" evidence="1">
    <location>
        <position position="238"/>
    </location>
    <ligand>
        <name>Zn(2+)</name>
        <dbReference type="ChEBI" id="CHEBI:29105"/>
    </ligand>
</feature>
<dbReference type="HOGENOM" id="CLU_027210_1_1_1"/>
<feature type="compositionally biased region" description="Acidic residues" evidence="2">
    <location>
        <begin position="400"/>
        <end position="416"/>
    </location>
</feature>
<evidence type="ECO:0000313" key="4">
    <source>
        <dbReference type="Proteomes" id="UP000019487"/>
    </source>
</evidence>
<dbReference type="AlphaFoldDB" id="W9C854"/>
<keyword evidence="1" id="KW-0862">Zinc</keyword>
<feature type="region of interest" description="Disordered" evidence="2">
    <location>
        <begin position="333"/>
        <end position="604"/>
    </location>
</feature>
<comment type="caution">
    <text evidence="3">The sequence shown here is derived from an EMBL/GenBank/DDBJ whole genome shotgun (WGS) entry which is preliminary data.</text>
</comment>
<evidence type="ECO:0008006" key="5">
    <source>
        <dbReference type="Google" id="ProtNLM"/>
    </source>
</evidence>
<dbReference type="PANTHER" id="PTHR22599">
    <property type="entry name" value="MPS ONE BINDER KINASE ACTIVATOR-LIKE MOB"/>
    <property type="match status" value="1"/>
</dbReference>
<dbReference type="EMBL" id="AYSA01000350">
    <property type="protein sequence ID" value="ESZ92917.1"/>
    <property type="molecule type" value="Genomic_DNA"/>
</dbReference>
<organism evidence="3 4">
    <name type="scientific">Sclerotinia borealis (strain F-4128)</name>
    <dbReference type="NCBI Taxonomy" id="1432307"/>
    <lineage>
        <taxon>Eukaryota</taxon>
        <taxon>Fungi</taxon>
        <taxon>Dikarya</taxon>
        <taxon>Ascomycota</taxon>
        <taxon>Pezizomycotina</taxon>
        <taxon>Leotiomycetes</taxon>
        <taxon>Helotiales</taxon>
        <taxon>Sclerotiniaceae</taxon>
        <taxon>Sclerotinia</taxon>
    </lineage>
</organism>
<proteinExistence type="predicted"/>
<feature type="region of interest" description="Disordered" evidence="2">
    <location>
        <begin position="1"/>
        <end position="35"/>
    </location>
</feature>
<feature type="binding site" evidence="1">
    <location>
        <position position="233"/>
    </location>
    <ligand>
        <name>Zn(2+)</name>
        <dbReference type="ChEBI" id="CHEBI:29105"/>
    </ligand>
</feature>
<feature type="compositionally biased region" description="Gly residues" evidence="2">
    <location>
        <begin position="575"/>
        <end position="585"/>
    </location>
</feature>
<dbReference type="Pfam" id="PF03637">
    <property type="entry name" value="Mob1_phocein"/>
    <property type="match status" value="1"/>
</dbReference>
<feature type="binding site" evidence="1">
    <location>
        <position position="154"/>
    </location>
    <ligand>
        <name>Zn(2+)</name>
        <dbReference type="ChEBI" id="CHEBI:29105"/>
    </ligand>
</feature>
<feature type="compositionally biased region" description="Basic and acidic residues" evidence="2">
    <location>
        <begin position="440"/>
        <end position="460"/>
    </location>
</feature>
<feature type="compositionally biased region" description="Basic and acidic residues" evidence="2">
    <location>
        <begin position="382"/>
        <end position="399"/>
    </location>
</feature>
<reference evidence="3 4" key="1">
    <citation type="journal article" date="2014" name="Genome Announc.">
        <title>Draft genome sequence of Sclerotinia borealis, a psychrophilic plant pathogenic fungus.</title>
        <authorList>
            <person name="Mardanov A.V."/>
            <person name="Beletsky A.V."/>
            <person name="Kadnikov V.V."/>
            <person name="Ignatov A.N."/>
            <person name="Ravin N.V."/>
        </authorList>
    </citation>
    <scope>NUCLEOTIDE SEQUENCE [LARGE SCALE GENOMIC DNA]</scope>
    <source>
        <strain evidence="4">F-4157</strain>
    </source>
</reference>
<evidence type="ECO:0000313" key="3">
    <source>
        <dbReference type="EMBL" id="ESZ92917.1"/>
    </source>
</evidence>
<feature type="binding site" evidence="1">
    <location>
        <position position="149"/>
    </location>
    <ligand>
        <name>Zn(2+)</name>
        <dbReference type="ChEBI" id="CHEBI:29105"/>
    </ligand>
</feature>
<feature type="compositionally biased region" description="Low complexity" evidence="2">
    <location>
        <begin position="536"/>
        <end position="548"/>
    </location>
</feature>
<name>W9C854_SCLBF</name>
<keyword evidence="4" id="KW-1185">Reference proteome</keyword>
<dbReference type="Gene3D" id="1.20.140.30">
    <property type="entry name" value="MOB kinase activator"/>
    <property type="match status" value="1"/>
</dbReference>
<keyword evidence="1" id="KW-0479">Metal-binding</keyword>
<dbReference type="InterPro" id="IPR005301">
    <property type="entry name" value="MOB_kinase_act_fam"/>
</dbReference>
<sequence>MSTLPPSSPRLPSPPPPTEIQIGPKSPSLGSAPSNHEQMIEQSIIETNASRRIHPGTKAADMAAGPPLVPLSELDSAFQLQEHLKALHYYHTKPPSEDHSIPITRETAVEIATTPNGLDQALWLYELCRFLINKCNDLIIGFLFDDPPCSAHTCPEMRASEWQFLCAVHESPKSCCAIDYCCHTLDWATNIVTSQKIFPSRLSMAAGDAMDDRGAGVKHLINIFRRLHRIFAHAWFQHRGVFWQVEGQTGLYVLFKTVCDMHELLPPENYKLPPEAEGLEDVEDKPPVVTSILKTPVGVEEDFLGLGRQNTTRRHARQSPSVGSAITTVQEIDEEEGDISQRLRDARNSRIAEEEGEDGEVESDTRIEIPVIVETLEEADPEHDTESEKSKDGIAREEEPSSETIEELELEQEDSEMIIHDNISKADSTGSWDSMSGDSVGDKTETKPENEDAIEEKADTVIEDPIPESEPLNTGNNGETEEEQEAQEQKDNSSDDDTTILPIEVEVSPTKESPTKKSKKSKKKGKKSSAAKEASKISTTTTTTTTTTNHINEDTNTTEEKEKTSDQDEEIGTCNGTGTGSGTGAGMTDMDMDMDGHGHGYGIP</sequence>
<dbReference type="Proteomes" id="UP000019487">
    <property type="component" value="Unassembled WGS sequence"/>
</dbReference>
<evidence type="ECO:0000256" key="1">
    <source>
        <dbReference type="PIRSR" id="PIRSR605301-1"/>
    </source>
</evidence>
<protein>
    <recommendedName>
        <fullName evidence="5">Mob1 family protein</fullName>
    </recommendedName>
</protein>
<dbReference type="OrthoDB" id="10262609at2759"/>